<protein>
    <submittedName>
        <fullName evidence="2">Uncharacterized protein</fullName>
    </submittedName>
</protein>
<gene>
    <name evidence="2" type="ORF">EVAR_61176_1</name>
</gene>
<keyword evidence="3" id="KW-1185">Reference proteome</keyword>
<dbReference type="EMBL" id="BGZK01001840">
    <property type="protein sequence ID" value="GBP87170.1"/>
    <property type="molecule type" value="Genomic_DNA"/>
</dbReference>
<keyword evidence="1" id="KW-0472">Membrane</keyword>
<keyword evidence="1" id="KW-1133">Transmembrane helix</keyword>
<evidence type="ECO:0000313" key="2">
    <source>
        <dbReference type="EMBL" id="GBP87170.1"/>
    </source>
</evidence>
<sequence length="105" mass="12216">MYGLCILKSCKMLQTDGCMYLHIPDPVGEALHKHVIHNFQSCRLICLASNFFHTIVYCYKKWRLPIFFGWARKRVPRDSRRTDLLMRLLITLMLLALSVSICSGP</sequence>
<evidence type="ECO:0000256" key="1">
    <source>
        <dbReference type="SAM" id="Phobius"/>
    </source>
</evidence>
<evidence type="ECO:0000313" key="3">
    <source>
        <dbReference type="Proteomes" id="UP000299102"/>
    </source>
</evidence>
<keyword evidence="1" id="KW-0812">Transmembrane</keyword>
<dbReference type="AlphaFoldDB" id="A0A4C1ZH70"/>
<reference evidence="2 3" key="1">
    <citation type="journal article" date="2019" name="Commun. Biol.">
        <title>The bagworm genome reveals a unique fibroin gene that provides high tensile strength.</title>
        <authorList>
            <person name="Kono N."/>
            <person name="Nakamura H."/>
            <person name="Ohtoshi R."/>
            <person name="Tomita M."/>
            <person name="Numata K."/>
            <person name="Arakawa K."/>
        </authorList>
    </citation>
    <scope>NUCLEOTIDE SEQUENCE [LARGE SCALE GENOMIC DNA]</scope>
</reference>
<proteinExistence type="predicted"/>
<accession>A0A4C1ZH70</accession>
<feature type="transmembrane region" description="Helical" evidence="1">
    <location>
        <begin position="84"/>
        <end position="101"/>
    </location>
</feature>
<dbReference type="Proteomes" id="UP000299102">
    <property type="component" value="Unassembled WGS sequence"/>
</dbReference>
<organism evidence="2 3">
    <name type="scientific">Eumeta variegata</name>
    <name type="common">Bagworm moth</name>
    <name type="synonym">Eumeta japonica</name>
    <dbReference type="NCBI Taxonomy" id="151549"/>
    <lineage>
        <taxon>Eukaryota</taxon>
        <taxon>Metazoa</taxon>
        <taxon>Ecdysozoa</taxon>
        <taxon>Arthropoda</taxon>
        <taxon>Hexapoda</taxon>
        <taxon>Insecta</taxon>
        <taxon>Pterygota</taxon>
        <taxon>Neoptera</taxon>
        <taxon>Endopterygota</taxon>
        <taxon>Lepidoptera</taxon>
        <taxon>Glossata</taxon>
        <taxon>Ditrysia</taxon>
        <taxon>Tineoidea</taxon>
        <taxon>Psychidae</taxon>
        <taxon>Oiketicinae</taxon>
        <taxon>Eumeta</taxon>
    </lineage>
</organism>
<comment type="caution">
    <text evidence="2">The sequence shown here is derived from an EMBL/GenBank/DDBJ whole genome shotgun (WGS) entry which is preliminary data.</text>
</comment>
<name>A0A4C1ZH70_EUMVA</name>